<dbReference type="Proteomes" id="UP000633219">
    <property type="component" value="Unassembled WGS sequence"/>
</dbReference>
<dbReference type="PANTHER" id="PTHR43574">
    <property type="entry name" value="EPIMERASE-RELATED"/>
    <property type="match status" value="1"/>
</dbReference>
<dbReference type="EMBL" id="JAEQNC010000003">
    <property type="protein sequence ID" value="MBL0371763.1"/>
    <property type="molecule type" value="Genomic_DNA"/>
</dbReference>
<gene>
    <name evidence="2" type="ORF">JJB09_06955</name>
</gene>
<dbReference type="CDD" id="cd05266">
    <property type="entry name" value="SDR_a4"/>
    <property type="match status" value="1"/>
</dbReference>
<evidence type="ECO:0000256" key="1">
    <source>
        <dbReference type="ARBA" id="ARBA00023027"/>
    </source>
</evidence>
<reference evidence="2" key="1">
    <citation type="submission" date="2021-01" db="EMBL/GenBank/DDBJ databases">
        <title>Rhizobium sp. strain KVB221 16S ribosomal RNA gene Genome sequencing and assembly.</title>
        <authorList>
            <person name="Kang M."/>
        </authorList>
    </citation>
    <scope>NUCLEOTIDE SEQUENCE</scope>
    <source>
        <strain evidence="2">KVB221</strain>
    </source>
</reference>
<evidence type="ECO:0000313" key="3">
    <source>
        <dbReference type="Proteomes" id="UP000633219"/>
    </source>
</evidence>
<keyword evidence="1" id="KW-0520">NAD</keyword>
<dbReference type="AlphaFoldDB" id="A0A936YLI9"/>
<protein>
    <submittedName>
        <fullName evidence="2">SDR family oxidoreductase</fullName>
    </submittedName>
</protein>
<comment type="caution">
    <text evidence="2">The sequence shown here is derived from an EMBL/GenBank/DDBJ whole genome shotgun (WGS) entry which is preliminary data.</text>
</comment>
<keyword evidence="3" id="KW-1185">Reference proteome</keyword>
<organism evidence="2 3">
    <name type="scientific">Rhizobium setariae</name>
    <dbReference type="NCBI Taxonomy" id="2801340"/>
    <lineage>
        <taxon>Bacteria</taxon>
        <taxon>Pseudomonadati</taxon>
        <taxon>Pseudomonadota</taxon>
        <taxon>Alphaproteobacteria</taxon>
        <taxon>Hyphomicrobiales</taxon>
        <taxon>Rhizobiaceae</taxon>
        <taxon>Rhizobium/Agrobacterium group</taxon>
        <taxon>Rhizobium</taxon>
    </lineage>
</organism>
<accession>A0A936YLI9</accession>
<name>A0A936YLI9_9HYPH</name>
<dbReference type="RefSeq" id="WP_201655606.1">
    <property type="nucleotide sequence ID" value="NZ_JAEQNC010000003.1"/>
</dbReference>
<evidence type="ECO:0000313" key="2">
    <source>
        <dbReference type="EMBL" id="MBL0371763.1"/>
    </source>
</evidence>
<sequence>MKLMILGAGFSGKAIGRICGSTFDSVGGTTRKQANFTTLEAAGIQPSIFDGTQISGALSEALRDVTHLVQSISPGEDGDGFLKLVPNLKTFMPKLVWAGYLSTIGVYGDHKGAWVDEEAPTTPLSARAKERVVAESQWLDAGARENIAVAVLRLSGIYGPGRNAFVNLSDGTARRLVKKDQVFNRIRCEDIGRVTAFLIERKLGGIYNVTDAEPAPAQDVVEYAARLMGIDVPPDTPFEQAELSPMARSFYAENKRVSNARLRGIGFEFLYPNYRVSLENMWAEQSWKG</sequence>
<dbReference type="InterPro" id="IPR036291">
    <property type="entry name" value="NAD(P)-bd_dom_sf"/>
</dbReference>
<dbReference type="SUPFAM" id="SSF51735">
    <property type="entry name" value="NAD(P)-binding Rossmann-fold domains"/>
    <property type="match status" value="1"/>
</dbReference>
<proteinExistence type="predicted"/>
<dbReference type="Gene3D" id="3.40.50.720">
    <property type="entry name" value="NAD(P)-binding Rossmann-like Domain"/>
    <property type="match status" value="1"/>
</dbReference>